<evidence type="ECO:0000256" key="2">
    <source>
        <dbReference type="ARBA" id="ARBA00023235"/>
    </source>
</evidence>
<reference evidence="4" key="1">
    <citation type="journal article" date="2019" name="Int. J. Syst. Evol. Microbiol.">
        <title>The Global Catalogue of Microorganisms (GCM) 10K type strain sequencing project: providing services to taxonomists for standard genome sequencing and annotation.</title>
        <authorList>
            <consortium name="The Broad Institute Genomics Platform"/>
            <consortium name="The Broad Institute Genome Sequencing Center for Infectious Disease"/>
            <person name="Wu L."/>
            <person name="Ma J."/>
        </authorList>
    </citation>
    <scope>NUCLEOTIDE SEQUENCE [LARGE SCALE GENOMIC DNA]</scope>
    <source>
        <strain evidence="4">KLKA75</strain>
    </source>
</reference>
<dbReference type="RefSeq" id="WP_378261060.1">
    <property type="nucleotide sequence ID" value="NZ_JBHSIT010000010.1"/>
</dbReference>
<evidence type="ECO:0000313" key="3">
    <source>
        <dbReference type="EMBL" id="MFC4911793.1"/>
    </source>
</evidence>
<sequence length="332" mass="34035">MIRTAVLRGGTSKGVYLDAADLPADPAVRDGLLLRLLGSPDERQIDGIGGGHPLTSKVAVVSPAADPSGADVDYLFLQVHVDRPLVSAEQPCGNILAGIGPYARLRGLVPPDAGTVRIRMVNTGGLVVATLGPGAPGDEIEVALEFQETAGSVCGSLLPTGNVRDEIDGIPVTCIDNGMPVVLAAAADFGLTGHEALAELEADGALAARRERLRLRAGELMGLGDVSSATVPKVTLIAPPRGDGTLTTRTFIPHRCHPAIGVLGAVSVATAVGLPGSVAAAHATGDDLVRLEHPTGHFDTRRTSSGGAAVLRTARLLSDGTAWPRSPHPHRS</sequence>
<organism evidence="3 4">
    <name type="scientific">Actinomadura gamaensis</name>
    <dbReference type="NCBI Taxonomy" id="1763541"/>
    <lineage>
        <taxon>Bacteria</taxon>
        <taxon>Bacillati</taxon>
        <taxon>Actinomycetota</taxon>
        <taxon>Actinomycetes</taxon>
        <taxon>Streptosporangiales</taxon>
        <taxon>Thermomonosporaceae</taxon>
        <taxon>Actinomadura</taxon>
    </lineage>
</organism>
<proteinExistence type="inferred from homology"/>
<comment type="caution">
    <text evidence="3">The sequence shown here is derived from an EMBL/GenBank/DDBJ whole genome shotgun (WGS) entry which is preliminary data.</text>
</comment>
<dbReference type="SUPFAM" id="SSF54506">
    <property type="entry name" value="Diaminopimelate epimerase-like"/>
    <property type="match status" value="2"/>
</dbReference>
<keyword evidence="2" id="KW-0413">Isomerase</keyword>
<dbReference type="PANTHER" id="PTHR43709:SF3">
    <property type="entry name" value="ISOMERASE YBHH-RELATED"/>
    <property type="match status" value="1"/>
</dbReference>
<dbReference type="PANTHER" id="PTHR43709">
    <property type="entry name" value="ACONITATE ISOMERASE-RELATED"/>
    <property type="match status" value="1"/>
</dbReference>
<dbReference type="EMBL" id="JBHSIT010000010">
    <property type="protein sequence ID" value="MFC4911793.1"/>
    <property type="molecule type" value="Genomic_DNA"/>
</dbReference>
<keyword evidence="4" id="KW-1185">Reference proteome</keyword>
<name>A0ABV9U5M1_9ACTN</name>
<evidence type="ECO:0000256" key="1">
    <source>
        <dbReference type="ARBA" id="ARBA00007673"/>
    </source>
</evidence>
<evidence type="ECO:0000313" key="4">
    <source>
        <dbReference type="Proteomes" id="UP001595872"/>
    </source>
</evidence>
<comment type="similarity">
    <text evidence="1">Belongs to the PrpF family.</text>
</comment>
<dbReference type="Proteomes" id="UP001595872">
    <property type="component" value="Unassembled WGS sequence"/>
</dbReference>
<dbReference type="Pfam" id="PF04303">
    <property type="entry name" value="PrpF"/>
    <property type="match status" value="1"/>
</dbReference>
<dbReference type="Gene3D" id="3.10.310.10">
    <property type="entry name" value="Diaminopimelate Epimerase, Chain A, domain 1"/>
    <property type="match status" value="2"/>
</dbReference>
<accession>A0ABV9U5M1</accession>
<protein>
    <submittedName>
        <fullName evidence="3">PrpF domain-containing protein</fullName>
    </submittedName>
</protein>
<gene>
    <name evidence="3" type="ORF">ACFPCY_31120</name>
</gene>
<dbReference type="InterPro" id="IPR007400">
    <property type="entry name" value="PrpF-like"/>
</dbReference>